<accession>A0AAV4V4I4</accession>
<protein>
    <submittedName>
        <fullName evidence="1">Uncharacterized protein</fullName>
    </submittedName>
</protein>
<keyword evidence="2" id="KW-1185">Reference proteome</keyword>
<comment type="caution">
    <text evidence="1">The sequence shown here is derived from an EMBL/GenBank/DDBJ whole genome shotgun (WGS) entry which is preliminary data.</text>
</comment>
<evidence type="ECO:0000313" key="1">
    <source>
        <dbReference type="EMBL" id="GIY64891.1"/>
    </source>
</evidence>
<dbReference type="Proteomes" id="UP001054945">
    <property type="component" value="Unassembled WGS sequence"/>
</dbReference>
<dbReference type="EMBL" id="BPLR01013936">
    <property type="protein sequence ID" value="GIY64891.1"/>
    <property type="molecule type" value="Genomic_DNA"/>
</dbReference>
<organism evidence="1 2">
    <name type="scientific">Caerostris extrusa</name>
    <name type="common">Bark spider</name>
    <name type="synonym">Caerostris bankana</name>
    <dbReference type="NCBI Taxonomy" id="172846"/>
    <lineage>
        <taxon>Eukaryota</taxon>
        <taxon>Metazoa</taxon>
        <taxon>Ecdysozoa</taxon>
        <taxon>Arthropoda</taxon>
        <taxon>Chelicerata</taxon>
        <taxon>Arachnida</taxon>
        <taxon>Araneae</taxon>
        <taxon>Araneomorphae</taxon>
        <taxon>Entelegynae</taxon>
        <taxon>Araneoidea</taxon>
        <taxon>Araneidae</taxon>
        <taxon>Caerostris</taxon>
    </lineage>
</organism>
<evidence type="ECO:0000313" key="2">
    <source>
        <dbReference type="Proteomes" id="UP001054945"/>
    </source>
</evidence>
<reference evidence="1 2" key="1">
    <citation type="submission" date="2021-06" db="EMBL/GenBank/DDBJ databases">
        <title>Caerostris extrusa draft genome.</title>
        <authorList>
            <person name="Kono N."/>
            <person name="Arakawa K."/>
        </authorList>
    </citation>
    <scope>NUCLEOTIDE SEQUENCE [LARGE SCALE GENOMIC DNA]</scope>
</reference>
<sequence length="67" mass="7408">MGGRDTIDSIAETGIKSWLDAEKHCGTTSIYFQTRTRGFSPFRLVVILAHRVDNFGVVFFVGQSVTA</sequence>
<dbReference type="AlphaFoldDB" id="A0AAV4V4I4"/>
<name>A0AAV4V4I4_CAEEX</name>
<gene>
    <name evidence="1" type="ORF">CEXT_265381</name>
</gene>
<proteinExistence type="predicted"/>